<comment type="caution">
    <text evidence="1">The sequence shown here is derived from an EMBL/GenBank/DDBJ whole genome shotgun (WGS) entry which is preliminary data.</text>
</comment>
<name>A0A6V8N5Z3_9BACT</name>
<dbReference type="Proteomes" id="UP000587586">
    <property type="component" value="Unassembled WGS sequence"/>
</dbReference>
<protein>
    <submittedName>
        <fullName evidence="1">Uncharacterized protein</fullName>
    </submittedName>
</protein>
<organism evidence="1 2">
    <name type="scientific">Geomonas limicola</name>
    <dbReference type="NCBI Taxonomy" id="2740186"/>
    <lineage>
        <taxon>Bacteria</taxon>
        <taxon>Pseudomonadati</taxon>
        <taxon>Thermodesulfobacteriota</taxon>
        <taxon>Desulfuromonadia</taxon>
        <taxon>Geobacterales</taxon>
        <taxon>Geobacteraceae</taxon>
        <taxon>Geomonas</taxon>
    </lineage>
</organism>
<sequence length="109" mass="12510">MDRKSCLIAMVVAAISLIVFNLGTRHGDAGELREISGVEYAKLHTVASRYSEVADGMAEDLKHERLTLGEYNKIMQRFEAERYRQELRQQQRVLKVAARMSASAYRRLH</sequence>
<dbReference type="AlphaFoldDB" id="A0A6V8N5Z3"/>
<proteinExistence type="predicted"/>
<accession>A0A6V8N5Z3</accession>
<keyword evidence="2" id="KW-1185">Reference proteome</keyword>
<dbReference type="EMBL" id="BLXZ01000002">
    <property type="protein sequence ID" value="GFO67344.1"/>
    <property type="molecule type" value="Genomic_DNA"/>
</dbReference>
<evidence type="ECO:0000313" key="2">
    <source>
        <dbReference type="Proteomes" id="UP000587586"/>
    </source>
</evidence>
<evidence type="ECO:0000313" key="1">
    <source>
        <dbReference type="EMBL" id="GFO67344.1"/>
    </source>
</evidence>
<gene>
    <name evidence="1" type="ORF">GMLC_09230</name>
</gene>
<reference evidence="2" key="1">
    <citation type="submission" date="2020-06" db="EMBL/GenBank/DDBJ databases">
        <title>Draft genomic sequecing of Geomonas sp. Red745.</title>
        <authorList>
            <person name="Itoh H."/>
            <person name="Xu Z.X."/>
            <person name="Ushijima N."/>
            <person name="Masuda Y."/>
            <person name="Shiratori Y."/>
            <person name="Senoo K."/>
        </authorList>
    </citation>
    <scope>NUCLEOTIDE SEQUENCE [LARGE SCALE GENOMIC DNA]</scope>
    <source>
        <strain evidence="2">Red745</strain>
    </source>
</reference>